<dbReference type="Proteomes" id="UP000325333">
    <property type="component" value="Unassembled WGS sequence"/>
</dbReference>
<evidence type="ECO:0000256" key="2">
    <source>
        <dbReference type="ARBA" id="ARBA00022829"/>
    </source>
</evidence>
<evidence type="ECO:0000259" key="3">
    <source>
        <dbReference type="SMART" id="SM00470"/>
    </source>
</evidence>
<accession>A0A5B0KPY8</accession>
<dbReference type="InterPro" id="IPR004437">
    <property type="entry name" value="ParB/RepB/Spo0J"/>
</dbReference>
<name>A0A5B0KPY8_9PROT</name>
<dbReference type="InterPro" id="IPR036086">
    <property type="entry name" value="ParB/Sulfiredoxin_sf"/>
</dbReference>
<dbReference type="EMBL" id="VEWN01000013">
    <property type="protein sequence ID" value="KAA1053813.1"/>
    <property type="molecule type" value="Genomic_DNA"/>
</dbReference>
<dbReference type="GO" id="GO:0003677">
    <property type="term" value="F:DNA binding"/>
    <property type="evidence" value="ECO:0007669"/>
    <property type="project" value="InterPro"/>
</dbReference>
<proteinExistence type="inferred from homology"/>
<evidence type="ECO:0000256" key="1">
    <source>
        <dbReference type="ARBA" id="ARBA00006295"/>
    </source>
</evidence>
<protein>
    <recommendedName>
        <fullName evidence="3">ParB-like N-terminal domain-containing protein</fullName>
    </recommendedName>
</protein>
<evidence type="ECO:0000313" key="5">
    <source>
        <dbReference type="Proteomes" id="UP000325333"/>
    </source>
</evidence>
<reference evidence="4 5" key="1">
    <citation type="submission" date="2019-07" db="EMBL/GenBank/DDBJ databases">
        <title>Genome sequencing of the stress-tolerant strain Azospirillum brasilense Az19.</title>
        <authorList>
            <person name="Maroniche G.A."/>
            <person name="Garcia J.E."/>
            <person name="Pagnussat L."/>
            <person name="Amenta M."/>
            <person name="Creus C.M."/>
        </authorList>
    </citation>
    <scope>NUCLEOTIDE SEQUENCE [LARGE SCALE GENOMIC DNA]</scope>
    <source>
        <strain evidence="4 5">Az19</strain>
    </source>
</reference>
<dbReference type="PANTHER" id="PTHR33375">
    <property type="entry name" value="CHROMOSOME-PARTITIONING PROTEIN PARB-RELATED"/>
    <property type="match status" value="1"/>
</dbReference>
<dbReference type="RefSeq" id="WP_149650929.1">
    <property type="nucleotide sequence ID" value="NZ_VEWN01000013.1"/>
</dbReference>
<dbReference type="PANTHER" id="PTHR33375:SF1">
    <property type="entry name" value="CHROMOSOME-PARTITIONING PROTEIN PARB-RELATED"/>
    <property type="match status" value="1"/>
</dbReference>
<dbReference type="GO" id="GO:0005694">
    <property type="term" value="C:chromosome"/>
    <property type="evidence" value="ECO:0007669"/>
    <property type="project" value="TreeGrafter"/>
</dbReference>
<dbReference type="SUPFAM" id="SSF109709">
    <property type="entry name" value="KorB DNA-binding domain-like"/>
    <property type="match status" value="1"/>
</dbReference>
<dbReference type="SUPFAM" id="SSF110849">
    <property type="entry name" value="ParB/Sulfiredoxin"/>
    <property type="match status" value="1"/>
</dbReference>
<feature type="domain" description="ParB-like N-terminal" evidence="3">
    <location>
        <begin position="33"/>
        <end position="122"/>
    </location>
</feature>
<dbReference type="Gene3D" id="1.10.10.2830">
    <property type="match status" value="1"/>
</dbReference>
<gene>
    <name evidence="4" type="ORF">FH063_002395</name>
</gene>
<evidence type="ECO:0000313" key="4">
    <source>
        <dbReference type="EMBL" id="KAA1053813.1"/>
    </source>
</evidence>
<dbReference type="Gene3D" id="3.90.1530.30">
    <property type="match status" value="1"/>
</dbReference>
<dbReference type="InterPro" id="IPR041468">
    <property type="entry name" value="HTH_ParB/Spo0J"/>
</dbReference>
<dbReference type="Pfam" id="PF17762">
    <property type="entry name" value="HTH_ParB"/>
    <property type="match status" value="1"/>
</dbReference>
<keyword evidence="2" id="KW-0159">Chromosome partition</keyword>
<dbReference type="GO" id="GO:0007059">
    <property type="term" value="P:chromosome segregation"/>
    <property type="evidence" value="ECO:0007669"/>
    <property type="project" value="UniProtKB-KW"/>
</dbReference>
<dbReference type="SMART" id="SM00470">
    <property type="entry name" value="ParB"/>
    <property type="match status" value="1"/>
</dbReference>
<organism evidence="4 5">
    <name type="scientific">Azospirillum argentinense</name>
    <dbReference type="NCBI Taxonomy" id="2970906"/>
    <lineage>
        <taxon>Bacteria</taxon>
        <taxon>Pseudomonadati</taxon>
        <taxon>Pseudomonadota</taxon>
        <taxon>Alphaproteobacteria</taxon>
        <taxon>Rhodospirillales</taxon>
        <taxon>Azospirillaceae</taxon>
        <taxon>Azospirillum</taxon>
    </lineage>
</organism>
<comment type="caution">
    <text evidence="4">The sequence shown here is derived from an EMBL/GenBank/DDBJ whole genome shotgun (WGS) entry which is preliminary data.</text>
</comment>
<dbReference type="InterPro" id="IPR050336">
    <property type="entry name" value="Chromosome_partition/occlusion"/>
</dbReference>
<comment type="similarity">
    <text evidence="1">Belongs to the ParB family.</text>
</comment>
<dbReference type="AlphaFoldDB" id="A0A5B0KPY8"/>
<dbReference type="InterPro" id="IPR003115">
    <property type="entry name" value="ParB_N"/>
</dbReference>
<dbReference type="Pfam" id="PF02195">
    <property type="entry name" value="ParB_N"/>
    <property type="match status" value="1"/>
</dbReference>
<dbReference type="NCBIfam" id="TIGR00180">
    <property type="entry name" value="parB_part"/>
    <property type="match status" value="1"/>
</dbReference>
<sequence length="294" mass="32469">MSKKFANTNPAFGLATATINLDRVTNPDFPEVNEILLDSIHPSPSQPRTIFDDAELSGLASSIHTHGLKQPILLRRRAEGGYLLVAGERRYRAHRLLGRDKILAIVVPDNEDVEATALIENLQRVDLTPVDAGRGLQGLQERAAERGEKLTQTALAQFIGKSQSEVTRLLNIVKLPAAVLNEYEVIHKDVSKSALTELLGIDNEAMTIHLWGMVKDGASVAEIRKAKAAYREKLEPAAQATDLPRTAPIDKARKQWRKVATSLTKVEIRPQDLSSEDVEDLRRLRDAITSIIGE</sequence>